<comment type="caution">
    <text evidence="1">The sequence shown here is derived from an EMBL/GenBank/DDBJ whole genome shotgun (WGS) entry which is preliminary data.</text>
</comment>
<dbReference type="AlphaFoldDB" id="X1VUF8"/>
<gene>
    <name evidence="1" type="ORF">S12H4_55431</name>
</gene>
<reference evidence="1" key="1">
    <citation type="journal article" date="2014" name="Front. Microbiol.">
        <title>High frequency of phylogenetically diverse reductive dehalogenase-homologous genes in deep subseafloor sedimentary metagenomes.</title>
        <authorList>
            <person name="Kawai M."/>
            <person name="Futagami T."/>
            <person name="Toyoda A."/>
            <person name="Takaki Y."/>
            <person name="Nishi S."/>
            <person name="Hori S."/>
            <person name="Arai W."/>
            <person name="Tsubouchi T."/>
            <person name="Morono Y."/>
            <person name="Uchiyama I."/>
            <person name="Ito T."/>
            <person name="Fujiyama A."/>
            <person name="Inagaki F."/>
            <person name="Takami H."/>
        </authorList>
    </citation>
    <scope>NUCLEOTIDE SEQUENCE</scope>
    <source>
        <strain evidence="1">Expedition CK06-06</strain>
    </source>
</reference>
<organism evidence="1">
    <name type="scientific">marine sediment metagenome</name>
    <dbReference type="NCBI Taxonomy" id="412755"/>
    <lineage>
        <taxon>unclassified sequences</taxon>
        <taxon>metagenomes</taxon>
        <taxon>ecological metagenomes</taxon>
    </lineage>
</organism>
<accession>X1VUF8</accession>
<evidence type="ECO:0000313" key="1">
    <source>
        <dbReference type="EMBL" id="GAJ21261.1"/>
    </source>
</evidence>
<sequence>MIDDSPEPYVGQKKEESFTDKLRCLINSESMEGISNTPDFILAQYMNSCLEVFVEAVQQRETWHGRDPRPSHTRYGVELSNKPFKLASEALAG</sequence>
<name>X1VUF8_9ZZZZ</name>
<protein>
    <submittedName>
        <fullName evidence="1">Uncharacterized protein</fullName>
    </submittedName>
</protein>
<proteinExistence type="predicted"/>
<dbReference type="EMBL" id="BARW01035556">
    <property type="protein sequence ID" value="GAJ21261.1"/>
    <property type="molecule type" value="Genomic_DNA"/>
</dbReference>